<keyword evidence="2" id="KW-1185">Reference proteome</keyword>
<accession>A0A3N5Y9I3</accession>
<dbReference type="AlphaFoldDB" id="A0A3N5Y9I3"/>
<dbReference type="InterPro" id="IPR013321">
    <property type="entry name" value="Arc_rbn_hlx_hlx"/>
</dbReference>
<gene>
    <name evidence="1" type="ORF">DRW07_00510</name>
</gene>
<proteinExistence type="predicted"/>
<dbReference type="Gene3D" id="1.10.1220.10">
    <property type="entry name" value="Met repressor-like"/>
    <property type="match status" value="1"/>
</dbReference>
<dbReference type="GO" id="GO:0006355">
    <property type="term" value="P:regulation of DNA-templated transcription"/>
    <property type="evidence" value="ECO:0007669"/>
    <property type="project" value="InterPro"/>
</dbReference>
<name>A0A3N5Y9I3_9ALTE</name>
<organism evidence="1 2">
    <name type="scientific">Alteromonas sediminis</name>
    <dbReference type="NCBI Taxonomy" id="2259342"/>
    <lineage>
        <taxon>Bacteria</taxon>
        <taxon>Pseudomonadati</taxon>
        <taxon>Pseudomonadota</taxon>
        <taxon>Gammaproteobacteria</taxon>
        <taxon>Alteromonadales</taxon>
        <taxon>Alteromonadaceae</taxon>
        <taxon>Alteromonas/Salinimonas group</taxon>
        <taxon>Alteromonas</taxon>
    </lineage>
</organism>
<evidence type="ECO:0000313" key="2">
    <source>
        <dbReference type="Proteomes" id="UP000275281"/>
    </source>
</evidence>
<comment type="caution">
    <text evidence="1">The sequence shown here is derived from an EMBL/GenBank/DDBJ whole genome shotgun (WGS) entry which is preliminary data.</text>
</comment>
<dbReference type="Proteomes" id="UP000275281">
    <property type="component" value="Unassembled WGS sequence"/>
</dbReference>
<dbReference type="RefSeq" id="WP_124025932.1">
    <property type="nucleotide sequence ID" value="NZ_JBHRSN010000005.1"/>
</dbReference>
<evidence type="ECO:0000313" key="1">
    <source>
        <dbReference type="EMBL" id="RPJ67929.1"/>
    </source>
</evidence>
<protein>
    <submittedName>
        <fullName evidence="1">Replication protein RepA</fullName>
    </submittedName>
</protein>
<dbReference type="OrthoDB" id="5593192at2"/>
<dbReference type="EMBL" id="RPOK01000001">
    <property type="protein sequence ID" value="RPJ67929.1"/>
    <property type="molecule type" value="Genomic_DNA"/>
</dbReference>
<reference evidence="1 2" key="1">
    <citation type="submission" date="2018-11" db="EMBL/GenBank/DDBJ databases">
        <authorList>
            <person name="Ye M.-Q."/>
            <person name="Du Z.-J."/>
        </authorList>
    </citation>
    <scope>NUCLEOTIDE SEQUENCE [LARGE SCALE GENOMIC DNA]</scope>
    <source>
        <strain evidence="1 2">U0105</strain>
    </source>
</reference>
<sequence>MSLSSLKKSTQSDRPKLVTVDQFIDDAVAYAHGSSGKYAQRQKLHIVGHQRGDMPKMRRATYTLSIDTMDALTQLAERTGITKSRLIRILVANHMRKSSDNALLDSQVR</sequence>